<comment type="subcellular location">
    <subcellularLocation>
        <location evidence="1">Endosome</location>
    </subcellularLocation>
</comment>
<dbReference type="Proteomes" id="UP001141327">
    <property type="component" value="Unassembled WGS sequence"/>
</dbReference>
<comment type="similarity">
    <text evidence="2">Belongs to the VPS37 family.</text>
</comment>
<protein>
    <recommendedName>
        <fullName evidence="8">VPS37 C-terminal domain-containing protein</fullName>
    </recommendedName>
</protein>
<evidence type="ECO:0000313" key="10">
    <source>
        <dbReference type="Proteomes" id="UP001141327"/>
    </source>
</evidence>
<feature type="domain" description="VPS37 C-terminal" evidence="8">
    <location>
        <begin position="146"/>
        <end position="286"/>
    </location>
</feature>
<feature type="region of interest" description="Disordered" evidence="7">
    <location>
        <begin position="294"/>
        <end position="327"/>
    </location>
</feature>
<evidence type="ECO:0000256" key="6">
    <source>
        <dbReference type="SAM" id="Coils"/>
    </source>
</evidence>
<accession>A0ABQ8ULK5</accession>
<dbReference type="CDD" id="cd00195">
    <property type="entry name" value="UBCc_UEV"/>
    <property type="match status" value="1"/>
</dbReference>
<evidence type="ECO:0000256" key="5">
    <source>
        <dbReference type="ARBA" id="ARBA00022927"/>
    </source>
</evidence>
<dbReference type="Pfam" id="PF07200">
    <property type="entry name" value="Mod_r"/>
    <property type="match status" value="1"/>
</dbReference>
<keyword evidence="4" id="KW-0967">Endosome</keyword>
<keyword evidence="5" id="KW-0653">Protein transport</keyword>
<dbReference type="InterPro" id="IPR016135">
    <property type="entry name" value="UBQ-conjugating_enzyme/RWD"/>
</dbReference>
<evidence type="ECO:0000313" key="9">
    <source>
        <dbReference type="EMBL" id="KAJ4460074.1"/>
    </source>
</evidence>
<feature type="compositionally biased region" description="Pro residues" evidence="7">
    <location>
        <begin position="299"/>
        <end position="317"/>
    </location>
</feature>
<dbReference type="SUPFAM" id="SSF54495">
    <property type="entry name" value="UBC-like"/>
    <property type="match status" value="1"/>
</dbReference>
<dbReference type="InterPro" id="IPR009851">
    <property type="entry name" value="Mod_r"/>
</dbReference>
<dbReference type="EMBL" id="JAPMOS010000015">
    <property type="protein sequence ID" value="KAJ4460074.1"/>
    <property type="molecule type" value="Genomic_DNA"/>
</dbReference>
<gene>
    <name evidence="9" type="ORF">PAPYR_3796</name>
</gene>
<dbReference type="PANTHER" id="PTHR13678:SF2">
    <property type="entry name" value="VACUOLAR PROTEIN SORTING-ASSOCIATED PROTEIN 37A"/>
    <property type="match status" value="1"/>
</dbReference>
<organism evidence="9 10">
    <name type="scientific">Paratrimastix pyriformis</name>
    <dbReference type="NCBI Taxonomy" id="342808"/>
    <lineage>
        <taxon>Eukaryota</taxon>
        <taxon>Metamonada</taxon>
        <taxon>Preaxostyla</taxon>
        <taxon>Paratrimastigidae</taxon>
        <taxon>Paratrimastix</taxon>
    </lineage>
</organism>
<keyword evidence="3" id="KW-0813">Transport</keyword>
<evidence type="ECO:0000256" key="1">
    <source>
        <dbReference type="ARBA" id="ARBA00004177"/>
    </source>
</evidence>
<feature type="coiled-coil region" evidence="6">
    <location>
        <begin position="186"/>
        <end position="220"/>
    </location>
</feature>
<reference evidence="9" key="1">
    <citation type="journal article" date="2022" name="bioRxiv">
        <title>Genomics of Preaxostyla Flagellates Illuminates Evolutionary Transitions and the Path Towards Mitochondrial Loss.</title>
        <authorList>
            <person name="Novak L.V.F."/>
            <person name="Treitli S.C."/>
            <person name="Pyrih J."/>
            <person name="Halakuc P."/>
            <person name="Pipaliya S.V."/>
            <person name="Vacek V."/>
            <person name="Brzon O."/>
            <person name="Soukal P."/>
            <person name="Eme L."/>
            <person name="Dacks J.B."/>
            <person name="Karnkowska A."/>
            <person name="Elias M."/>
            <person name="Hampl V."/>
        </authorList>
    </citation>
    <scope>NUCLEOTIDE SEQUENCE</scope>
    <source>
        <strain evidence="9">RCP-MX</strain>
    </source>
</reference>
<evidence type="ECO:0000259" key="8">
    <source>
        <dbReference type="Pfam" id="PF07200"/>
    </source>
</evidence>
<sequence>MAFYAQPAQYAQARQRQISALLAGGFNIRTVNSSTYDMPITIAKNGCSFSIRIFFPDRFPQDRPTFSVPANLLHPWVSPAHEIAGSPKIQQWSIHSDVTLVLREIIANYAALDAASAPDAPFPAPAPAARAGDPARPAERLPEIQSLGASELQHTLSNEESFEAFFSSLDYVRSAQRVIDDGRATCRQLADKNLQAEEAAKALEQEVARLREAQDAQKRAFAEQSALYTAAVEKLGPAHLVSRLQAQGHEAEGACKRLAQQLRDHEIQDKQFMRQYIDSRTAFYRSAALAQRVATEGPRPAPAPPVAPAPPTNPPGMPFMMPAPMSM</sequence>
<keyword evidence="10" id="KW-1185">Reference proteome</keyword>
<dbReference type="PANTHER" id="PTHR13678">
    <property type="entry name" value="VACUOLAR PROTEIN SORTING-ASSOCIATED PROTEIN 37"/>
    <property type="match status" value="1"/>
</dbReference>
<evidence type="ECO:0000256" key="7">
    <source>
        <dbReference type="SAM" id="MobiDB-lite"/>
    </source>
</evidence>
<evidence type="ECO:0000256" key="4">
    <source>
        <dbReference type="ARBA" id="ARBA00022753"/>
    </source>
</evidence>
<evidence type="ECO:0000256" key="2">
    <source>
        <dbReference type="ARBA" id="ARBA00007617"/>
    </source>
</evidence>
<comment type="caution">
    <text evidence="9">The sequence shown here is derived from an EMBL/GenBank/DDBJ whole genome shotgun (WGS) entry which is preliminary data.</text>
</comment>
<name>A0ABQ8ULK5_9EUKA</name>
<keyword evidence="6" id="KW-0175">Coiled coil</keyword>
<evidence type="ECO:0000256" key="3">
    <source>
        <dbReference type="ARBA" id="ARBA00022448"/>
    </source>
</evidence>
<proteinExistence type="inferred from homology"/>
<feature type="compositionally biased region" description="Low complexity" evidence="7">
    <location>
        <begin position="318"/>
        <end position="327"/>
    </location>
</feature>